<keyword evidence="7" id="KW-1185">Reference proteome</keyword>
<dbReference type="CDD" id="cd00063">
    <property type="entry name" value="FN3"/>
    <property type="match status" value="1"/>
</dbReference>
<feature type="signal peptide" evidence="3">
    <location>
        <begin position="1"/>
        <end position="24"/>
    </location>
</feature>
<reference evidence="6" key="1">
    <citation type="journal article" date="2023" name="Science">
        <title>Genome structures resolve the early diversification of teleost fishes.</title>
        <authorList>
            <person name="Parey E."/>
            <person name="Louis A."/>
            <person name="Montfort J."/>
            <person name="Bouchez O."/>
            <person name="Roques C."/>
            <person name="Iampietro C."/>
            <person name="Lluch J."/>
            <person name="Castinel A."/>
            <person name="Donnadieu C."/>
            <person name="Desvignes T."/>
            <person name="Floi Bucao C."/>
            <person name="Jouanno E."/>
            <person name="Wen M."/>
            <person name="Mejri S."/>
            <person name="Dirks R."/>
            <person name="Jansen H."/>
            <person name="Henkel C."/>
            <person name="Chen W.J."/>
            <person name="Zahm M."/>
            <person name="Cabau C."/>
            <person name="Klopp C."/>
            <person name="Thompson A.W."/>
            <person name="Robinson-Rechavi M."/>
            <person name="Braasch I."/>
            <person name="Lecointre G."/>
            <person name="Bobe J."/>
            <person name="Postlethwait J.H."/>
            <person name="Berthelot C."/>
            <person name="Roest Crollius H."/>
            <person name="Guiguen Y."/>
        </authorList>
    </citation>
    <scope>NUCLEOTIDE SEQUENCE</scope>
    <source>
        <strain evidence="6">WJC10195</strain>
    </source>
</reference>
<organism evidence="6 7">
    <name type="scientific">Synaphobranchus kaupii</name>
    <name type="common">Kaup's arrowtooth eel</name>
    <dbReference type="NCBI Taxonomy" id="118154"/>
    <lineage>
        <taxon>Eukaryota</taxon>
        <taxon>Metazoa</taxon>
        <taxon>Chordata</taxon>
        <taxon>Craniata</taxon>
        <taxon>Vertebrata</taxon>
        <taxon>Euteleostomi</taxon>
        <taxon>Actinopterygii</taxon>
        <taxon>Neopterygii</taxon>
        <taxon>Teleostei</taxon>
        <taxon>Anguilliformes</taxon>
        <taxon>Synaphobranchidae</taxon>
        <taxon>Synaphobranchus</taxon>
    </lineage>
</organism>
<dbReference type="PRINTS" id="PR00453">
    <property type="entry name" value="VWFADOMAIN"/>
</dbReference>
<feature type="domain" description="VWFA" evidence="4">
    <location>
        <begin position="34"/>
        <end position="208"/>
    </location>
</feature>
<sequence>MDYSCVWVFILSVSLSGSAVTAQAEACRSAIVADVVFLVDESWSMGPENFQLVKEFISDIIKSFQDNVVGEEGIRFGVTVYSDVPRMKIALTDYNTLEEVLRAVWDLPFEGGSSKTGEALYFLVESVFSSAIVRDDASKVTVLITDGRSSDAIDGPVQAVMDSGISLYAVGVSDADQSELRKIVTEPFEEHLLLSPDFSYLGALLPEISRRVCFTASEPPRPVKKNEPVPRQVIGPKDLVVIELGYSSLRVTWTPATGDVTGYRLLVTPISPKGYLDSAQERQIDLKGDVSSMLVTDLTPSTQYSFTIYAIYPDLIGDSDTVTAMTTPVPQVANFRVIEEGLFSLRLAWTQPLRRINGYKIFIPRCKQQ</sequence>
<gene>
    <name evidence="6" type="ORF">SKAU_G00023900</name>
</gene>
<dbReference type="PANTHER" id="PTHR24020:SF88">
    <property type="entry name" value="COLLAGEN ALPHA-1(VII) CHAIN"/>
    <property type="match status" value="1"/>
</dbReference>
<dbReference type="Gene3D" id="2.60.40.10">
    <property type="entry name" value="Immunoglobulins"/>
    <property type="match status" value="1"/>
</dbReference>
<dbReference type="OrthoDB" id="10256829at2759"/>
<evidence type="ECO:0000259" key="5">
    <source>
        <dbReference type="PROSITE" id="PS50853"/>
    </source>
</evidence>
<dbReference type="InterPro" id="IPR050525">
    <property type="entry name" value="ECM_Assembly_Org"/>
</dbReference>
<evidence type="ECO:0000259" key="4">
    <source>
        <dbReference type="PROSITE" id="PS50234"/>
    </source>
</evidence>
<dbReference type="Pfam" id="PF00041">
    <property type="entry name" value="fn3"/>
    <property type="match status" value="1"/>
</dbReference>
<dbReference type="SMART" id="SM00060">
    <property type="entry name" value="FN3"/>
    <property type="match status" value="1"/>
</dbReference>
<dbReference type="Pfam" id="PF00092">
    <property type="entry name" value="VWA"/>
    <property type="match status" value="1"/>
</dbReference>
<dbReference type="AlphaFoldDB" id="A0A9Q1JEQ2"/>
<dbReference type="EMBL" id="JAINUF010000001">
    <property type="protein sequence ID" value="KAJ8381612.1"/>
    <property type="molecule type" value="Genomic_DNA"/>
</dbReference>
<feature type="domain" description="Fibronectin type-III" evidence="5">
    <location>
        <begin position="235"/>
        <end position="330"/>
    </location>
</feature>
<proteinExistence type="predicted"/>
<dbReference type="SUPFAM" id="SSF53300">
    <property type="entry name" value="vWA-like"/>
    <property type="match status" value="1"/>
</dbReference>
<dbReference type="SMART" id="SM00327">
    <property type="entry name" value="VWA"/>
    <property type="match status" value="1"/>
</dbReference>
<comment type="subcellular location">
    <subcellularLocation>
        <location evidence="1">Secreted</location>
        <location evidence="1">Extracellular space</location>
        <location evidence="1">Extracellular matrix</location>
    </subcellularLocation>
</comment>
<feature type="chain" id="PRO_5040381963" evidence="3">
    <location>
        <begin position="25"/>
        <end position="369"/>
    </location>
</feature>
<dbReference type="SUPFAM" id="SSF49265">
    <property type="entry name" value="Fibronectin type III"/>
    <property type="match status" value="1"/>
</dbReference>
<name>A0A9Q1JEQ2_SYNKA</name>
<protein>
    <submittedName>
        <fullName evidence="6">Uncharacterized protein</fullName>
    </submittedName>
</protein>
<keyword evidence="2" id="KW-0272">Extracellular matrix</keyword>
<dbReference type="Gene3D" id="3.40.50.410">
    <property type="entry name" value="von Willebrand factor, type A domain"/>
    <property type="match status" value="1"/>
</dbReference>
<keyword evidence="3" id="KW-0732">Signal</keyword>
<dbReference type="Proteomes" id="UP001152622">
    <property type="component" value="Chromosome 1"/>
</dbReference>
<evidence type="ECO:0000313" key="6">
    <source>
        <dbReference type="EMBL" id="KAJ8381612.1"/>
    </source>
</evidence>
<dbReference type="PROSITE" id="PS50853">
    <property type="entry name" value="FN3"/>
    <property type="match status" value="1"/>
</dbReference>
<dbReference type="PANTHER" id="PTHR24020">
    <property type="entry name" value="COLLAGEN ALPHA"/>
    <property type="match status" value="1"/>
</dbReference>
<dbReference type="InterPro" id="IPR002035">
    <property type="entry name" value="VWF_A"/>
</dbReference>
<dbReference type="InterPro" id="IPR036465">
    <property type="entry name" value="vWFA_dom_sf"/>
</dbReference>
<dbReference type="InterPro" id="IPR013783">
    <property type="entry name" value="Ig-like_fold"/>
</dbReference>
<dbReference type="InterPro" id="IPR003961">
    <property type="entry name" value="FN3_dom"/>
</dbReference>
<evidence type="ECO:0000313" key="7">
    <source>
        <dbReference type="Proteomes" id="UP001152622"/>
    </source>
</evidence>
<dbReference type="InterPro" id="IPR036116">
    <property type="entry name" value="FN3_sf"/>
</dbReference>
<accession>A0A9Q1JEQ2</accession>
<evidence type="ECO:0000256" key="2">
    <source>
        <dbReference type="ARBA" id="ARBA00022530"/>
    </source>
</evidence>
<comment type="caution">
    <text evidence="6">The sequence shown here is derived from an EMBL/GenBank/DDBJ whole genome shotgun (WGS) entry which is preliminary data.</text>
</comment>
<keyword evidence="2" id="KW-0964">Secreted</keyword>
<dbReference type="PROSITE" id="PS50234">
    <property type="entry name" value="VWFA"/>
    <property type="match status" value="1"/>
</dbReference>
<evidence type="ECO:0000256" key="1">
    <source>
        <dbReference type="ARBA" id="ARBA00004498"/>
    </source>
</evidence>
<evidence type="ECO:0000256" key="3">
    <source>
        <dbReference type="SAM" id="SignalP"/>
    </source>
</evidence>